<evidence type="ECO:0000313" key="11">
    <source>
        <dbReference type="Proteomes" id="UP000470951"/>
    </source>
</evidence>
<dbReference type="Gene3D" id="1.10.540.10">
    <property type="entry name" value="Acyl-CoA dehydrogenase/oxidase, N-terminal domain"/>
    <property type="match status" value="1"/>
</dbReference>
<dbReference type="InterPro" id="IPR006089">
    <property type="entry name" value="Acyl-CoA_DH_CS"/>
</dbReference>
<accession>A0A6G3SSH5</accession>
<evidence type="ECO:0000256" key="2">
    <source>
        <dbReference type="ARBA" id="ARBA00009347"/>
    </source>
</evidence>
<dbReference type="Gene3D" id="1.20.140.10">
    <property type="entry name" value="Butyryl-CoA Dehydrogenase, subunit A, domain 3"/>
    <property type="match status" value="1"/>
</dbReference>
<dbReference type="PANTHER" id="PTHR43884">
    <property type="entry name" value="ACYL-COA DEHYDROGENASE"/>
    <property type="match status" value="1"/>
</dbReference>
<dbReference type="InterPro" id="IPR037069">
    <property type="entry name" value="AcylCoA_DH/ox_N_sf"/>
</dbReference>
<dbReference type="InterPro" id="IPR046373">
    <property type="entry name" value="Acyl-CoA_Oxase/DH_mid-dom_sf"/>
</dbReference>
<dbReference type="Pfam" id="PF02770">
    <property type="entry name" value="Acyl-CoA_dh_M"/>
    <property type="match status" value="1"/>
</dbReference>
<comment type="similarity">
    <text evidence="2 6">Belongs to the acyl-CoA dehydrogenase family.</text>
</comment>
<dbReference type="EMBL" id="JAAGMS010000266">
    <property type="protein sequence ID" value="NEC01040.1"/>
    <property type="molecule type" value="Genomic_DNA"/>
</dbReference>
<dbReference type="InterPro" id="IPR009100">
    <property type="entry name" value="AcylCoA_DH/oxidase_NM_dom_sf"/>
</dbReference>
<keyword evidence="3 6" id="KW-0285">Flavoprotein</keyword>
<evidence type="ECO:0000256" key="6">
    <source>
        <dbReference type="RuleBase" id="RU362125"/>
    </source>
</evidence>
<dbReference type="GO" id="GO:0050660">
    <property type="term" value="F:flavin adenine dinucleotide binding"/>
    <property type="evidence" value="ECO:0007669"/>
    <property type="project" value="InterPro"/>
</dbReference>
<dbReference type="CDD" id="cd00567">
    <property type="entry name" value="ACAD"/>
    <property type="match status" value="1"/>
</dbReference>
<dbReference type="EMBL" id="JAAGMK010000499">
    <property type="protein sequence ID" value="NEB85977.1"/>
    <property type="molecule type" value="Genomic_DNA"/>
</dbReference>
<reference evidence="9 11" key="1">
    <citation type="submission" date="2020-01" db="EMBL/GenBank/DDBJ databases">
        <title>Insect and environment-associated Actinomycetes.</title>
        <authorList>
            <person name="Currrie C."/>
            <person name="Chevrette M."/>
            <person name="Carlson C."/>
            <person name="Stubbendieck R."/>
            <person name="Wendt-Pienkowski E."/>
        </authorList>
    </citation>
    <scope>NUCLEOTIDE SEQUENCE</scope>
    <source>
        <strain evidence="9">SID505</strain>
        <strain evidence="10 11">SID7903</strain>
    </source>
</reference>
<evidence type="ECO:0000313" key="9">
    <source>
        <dbReference type="EMBL" id="NEB85977.1"/>
    </source>
</evidence>
<dbReference type="PROSITE" id="PS00072">
    <property type="entry name" value="ACYL_COA_DH_1"/>
    <property type="match status" value="1"/>
</dbReference>
<dbReference type="SUPFAM" id="SSF47203">
    <property type="entry name" value="Acyl-CoA dehydrogenase C-terminal domain-like"/>
    <property type="match status" value="1"/>
</dbReference>
<dbReference type="GO" id="GO:0003995">
    <property type="term" value="F:acyl-CoA dehydrogenase activity"/>
    <property type="evidence" value="ECO:0007669"/>
    <property type="project" value="InterPro"/>
</dbReference>
<name>A0A6G3SSH5_STRAQ</name>
<keyword evidence="5 6" id="KW-0560">Oxidoreductase</keyword>
<sequence length="383" mass="40310">MTPGSTRKDIEDTVAHAAGLAESALADAEGADFRTRWKGLVARGVWDAPAPDSGAGRLGPVTRAVATVEGIGKAGTAAGLCYAMASQRFGIQFPLLSVLGEDGPRRLGDTASGDVLLCHALTEEGGGSDPLSMSTRAELQEDGGYLLTGTKSFVTAAPVADVALVFARTAAERSPFALSAFLVDLRSPGVEQSAPFPKTALTEVPMGSITFHGVRLGPDRMVGEEGAGLGLLTLTTAWERALLLSYALGPMRRVLDRTVEWSATRQHFGRRMGASHIVAARVADMALALYRSRELVYRMAARLDAGERPRQLASDAALTKISVAEDYLLFSQQAARLGGVRSFIEESGLTADLAGPMAASTYAGPNDLLRITVARELGLPVEN</sequence>
<evidence type="ECO:0000259" key="8">
    <source>
        <dbReference type="Pfam" id="PF02770"/>
    </source>
</evidence>
<evidence type="ECO:0000256" key="5">
    <source>
        <dbReference type="ARBA" id="ARBA00023002"/>
    </source>
</evidence>
<evidence type="ECO:0000256" key="3">
    <source>
        <dbReference type="ARBA" id="ARBA00022630"/>
    </source>
</evidence>
<dbReference type="RefSeq" id="WP_087765631.1">
    <property type="nucleotide sequence ID" value="NZ_CP086102.1"/>
</dbReference>
<gene>
    <name evidence="9" type="ORF">G3I43_17600</name>
    <name evidence="10" type="ORF">G3I58_24085</name>
</gene>
<comment type="cofactor">
    <cofactor evidence="1 6">
        <name>FAD</name>
        <dbReference type="ChEBI" id="CHEBI:57692"/>
    </cofactor>
</comment>
<proteinExistence type="inferred from homology"/>
<organism evidence="9">
    <name type="scientific">Streptomyces anulatus</name>
    <name type="common">Streptomyces chrysomallus</name>
    <dbReference type="NCBI Taxonomy" id="1892"/>
    <lineage>
        <taxon>Bacteria</taxon>
        <taxon>Bacillati</taxon>
        <taxon>Actinomycetota</taxon>
        <taxon>Actinomycetes</taxon>
        <taxon>Kitasatosporales</taxon>
        <taxon>Streptomycetaceae</taxon>
        <taxon>Streptomyces</taxon>
    </lineage>
</organism>
<protein>
    <submittedName>
        <fullName evidence="9">Acyl-CoA dehydrogenase</fullName>
    </submittedName>
</protein>
<evidence type="ECO:0000259" key="7">
    <source>
        <dbReference type="Pfam" id="PF00441"/>
    </source>
</evidence>
<feature type="domain" description="Acyl-CoA oxidase/dehydrogenase middle" evidence="8">
    <location>
        <begin position="118"/>
        <end position="214"/>
    </location>
</feature>
<dbReference type="SUPFAM" id="SSF56645">
    <property type="entry name" value="Acyl-CoA dehydrogenase NM domain-like"/>
    <property type="match status" value="1"/>
</dbReference>
<dbReference type="Proteomes" id="UP000470951">
    <property type="component" value="Unassembled WGS sequence"/>
</dbReference>
<evidence type="ECO:0000313" key="10">
    <source>
        <dbReference type="EMBL" id="NEC01040.1"/>
    </source>
</evidence>
<dbReference type="InterPro" id="IPR009075">
    <property type="entry name" value="AcylCo_DH/oxidase_C"/>
</dbReference>
<dbReference type="AlphaFoldDB" id="A0A6G3SSH5"/>
<evidence type="ECO:0000256" key="4">
    <source>
        <dbReference type="ARBA" id="ARBA00022827"/>
    </source>
</evidence>
<feature type="domain" description="Acyl-CoA dehydrogenase/oxidase C-terminal" evidence="7">
    <location>
        <begin position="226"/>
        <end position="377"/>
    </location>
</feature>
<keyword evidence="4 6" id="KW-0274">FAD</keyword>
<dbReference type="Gene3D" id="2.40.110.10">
    <property type="entry name" value="Butyryl-CoA Dehydrogenase, subunit A, domain 2"/>
    <property type="match status" value="1"/>
</dbReference>
<dbReference type="InterPro" id="IPR036250">
    <property type="entry name" value="AcylCo_DH-like_C"/>
</dbReference>
<dbReference type="PANTHER" id="PTHR43884:SF20">
    <property type="entry name" value="ACYL-COA DEHYDROGENASE FADE28"/>
    <property type="match status" value="1"/>
</dbReference>
<dbReference type="Pfam" id="PF00441">
    <property type="entry name" value="Acyl-CoA_dh_1"/>
    <property type="match status" value="1"/>
</dbReference>
<evidence type="ECO:0000256" key="1">
    <source>
        <dbReference type="ARBA" id="ARBA00001974"/>
    </source>
</evidence>
<dbReference type="InterPro" id="IPR006091">
    <property type="entry name" value="Acyl-CoA_Oxase/DH_mid-dom"/>
</dbReference>
<comment type="caution">
    <text evidence="9">The sequence shown here is derived from an EMBL/GenBank/DDBJ whole genome shotgun (WGS) entry which is preliminary data.</text>
</comment>